<dbReference type="RefSeq" id="WP_280761888.1">
    <property type="nucleotide sequence ID" value="NZ_JARXVC010000010.1"/>
</dbReference>
<dbReference type="Proteomes" id="UP001160334">
    <property type="component" value="Unassembled WGS sequence"/>
</dbReference>
<keyword evidence="2" id="KW-1185">Reference proteome</keyword>
<keyword evidence="1" id="KW-0238">DNA-binding</keyword>
<dbReference type="SUPFAM" id="SSF46785">
    <property type="entry name" value="Winged helix' DNA-binding domain"/>
    <property type="match status" value="1"/>
</dbReference>
<name>A0ABT6ME86_9NOCA</name>
<dbReference type="EMBL" id="JARXVC010000010">
    <property type="protein sequence ID" value="MDH6282592.1"/>
    <property type="molecule type" value="Genomic_DNA"/>
</dbReference>
<organism evidence="1 2">
    <name type="scientific">Prescottella agglutinans</name>
    <dbReference type="NCBI Taxonomy" id="1644129"/>
    <lineage>
        <taxon>Bacteria</taxon>
        <taxon>Bacillati</taxon>
        <taxon>Actinomycetota</taxon>
        <taxon>Actinomycetes</taxon>
        <taxon>Mycobacteriales</taxon>
        <taxon>Nocardiaceae</taxon>
        <taxon>Prescottella</taxon>
    </lineage>
</organism>
<comment type="caution">
    <text evidence="1">The sequence shown here is derived from an EMBL/GenBank/DDBJ whole genome shotgun (WGS) entry which is preliminary data.</text>
</comment>
<evidence type="ECO:0000313" key="2">
    <source>
        <dbReference type="Proteomes" id="UP001160334"/>
    </source>
</evidence>
<dbReference type="InterPro" id="IPR036390">
    <property type="entry name" value="WH_DNA-bd_sf"/>
</dbReference>
<dbReference type="GO" id="GO:0003677">
    <property type="term" value="F:DNA binding"/>
    <property type="evidence" value="ECO:0007669"/>
    <property type="project" value="UniProtKB-KW"/>
</dbReference>
<reference evidence="1 2" key="1">
    <citation type="submission" date="2023-04" db="EMBL/GenBank/DDBJ databases">
        <title>Forest soil microbial communities from Buena Vista Peninsula, Colon Province, Panama.</title>
        <authorList>
            <person name="Bouskill N."/>
        </authorList>
    </citation>
    <scope>NUCLEOTIDE SEQUENCE [LARGE SCALE GENOMIC DNA]</scope>
    <source>
        <strain evidence="1 2">CFH S0262</strain>
    </source>
</reference>
<proteinExistence type="predicted"/>
<dbReference type="Pfam" id="PF13730">
    <property type="entry name" value="HTH_36"/>
    <property type="match status" value="1"/>
</dbReference>
<evidence type="ECO:0000313" key="1">
    <source>
        <dbReference type="EMBL" id="MDH6282592.1"/>
    </source>
</evidence>
<accession>A0ABT6ME86</accession>
<sequence>MTAIPHQGPGGDARASDDFMLVRPDLVGVDEFDCERVASNRFEWERVVRRVRMAQSTKLLALVLATYADMNGSRVRPGVGRLSRVMGVNDRTVKRALANLRSLGLIERAKQGNRWAGHADEYRLTIPTNLLDLPLLDPDENDESGGHQ</sequence>
<protein>
    <submittedName>
        <fullName evidence="1">DNA-binding transcriptional ArsR family regulator</fullName>
    </submittedName>
</protein>
<gene>
    <name evidence="1" type="ORF">M2280_003823</name>
</gene>